<sequence length="876" mass="101119">MTWKGGKHRTGRTIRSSFPRRKEGILVLKKERKSDHDEAEKVLYSLGKHNRWMMPEMVKESSGFRGDFGDEDFVLVDRRTKKKIDLSIYESSSGNILGSYSKLSNIELQASEADVVFEVSSPDHKGVWPFEGRLKYQDSSRKKKHTPKHRHTYMTKDWDEEDSFVYDEEFDAECDNSLMDHSLYLSDYMPEIPYKNKKSPSNAKRVRKRTSNNNKEPLFPQNKVIIVDDEESTKEHKRIHALTRKRDIMLERILLDVHDCKWCWGTCWDNKNRRKRRQKYMRKKLSLIGEEVDDNAEHQEQQDSKELSAYEFCEIRIVDNDVQVQELTRVWGEHYNEGGSFPRKFAIDISDSNLTPCKTSPESIHILFELKDNKDIPPNHKCASIKLLIDTELSEYKIPRETSQLIIKDFKLAMSTSSDVLSVEDVVNRARICIEKHLSMKETISSSKKSTSLDQFEGHFGWKGEVYMGKEAIAEVKKDLDNKPERNCDLSTSYNHATAAECGICLENLIDPVVFTTMTSCGHSFCNKCWKTYIDTKLKNGQVDLLCPEHCCKTVVDHVTVMALAPSWYGKYISWKVKRTMAASRSWKNCPSEKCNLVMKVLPKDNSKVIPVGMPISCACKNIWCYSCQEQAHWPSPCSDANKFRAANTGRGSFGDFPEITSVSVKKCPNCSYPIEKNEGCNYMFCIMCNTAFCWYCLEAFLDYDYDHRCYTDRKEKKLTAVELPLLLSDTQRFAYIAVRSFYIVKAGMSVQKEQRLKCMEKGMEAYLSLQRISKAFHTSTLDTMMKVNLTDVVRKAYTFELQAHIAVEGMAIGIVYGDKTFLEQCMILAYIMEKVAEFLNTPCSLYKTKNIARLNKLIGNGQQCLKRVLIKKLKH</sequence>
<dbReference type="AlphaFoldDB" id="A0A913WW14"/>
<keyword evidence="7" id="KW-0833">Ubl conjugation pathway</keyword>
<comment type="catalytic activity">
    <reaction evidence="1">
        <text>[E2 ubiquitin-conjugating enzyme]-S-ubiquitinyl-L-cysteine + [acceptor protein]-L-lysine = [E2 ubiquitin-conjugating enzyme]-L-cysteine + [acceptor protein]-N(6)-ubiquitinyl-L-lysine.</text>
        <dbReference type="EC" id="2.3.2.31"/>
    </reaction>
</comment>
<feature type="domain" description="RING-type" evidence="11">
    <location>
        <begin position="502"/>
        <end position="550"/>
    </location>
</feature>
<evidence type="ECO:0000256" key="8">
    <source>
        <dbReference type="ARBA" id="ARBA00022833"/>
    </source>
</evidence>
<evidence type="ECO:0000259" key="12">
    <source>
        <dbReference type="PROSITE" id="PS51873"/>
    </source>
</evidence>
<dbReference type="Proteomes" id="UP000887567">
    <property type="component" value="Unplaced"/>
</dbReference>
<dbReference type="PANTHER" id="PTHR11685">
    <property type="entry name" value="RBR FAMILY RING FINGER AND IBR DOMAIN-CONTAINING"/>
    <property type="match status" value="1"/>
</dbReference>
<evidence type="ECO:0000256" key="10">
    <source>
        <dbReference type="SAM" id="MobiDB-lite"/>
    </source>
</evidence>
<dbReference type="Pfam" id="PF01485">
    <property type="entry name" value="IBR"/>
    <property type="match status" value="1"/>
</dbReference>
<dbReference type="CDD" id="cd20335">
    <property type="entry name" value="BRcat_RBR"/>
    <property type="match status" value="1"/>
</dbReference>
<feature type="domain" description="RING-type" evidence="12">
    <location>
        <begin position="498"/>
        <end position="715"/>
    </location>
</feature>
<accession>A0A913WW14</accession>
<evidence type="ECO:0000256" key="4">
    <source>
        <dbReference type="ARBA" id="ARBA00022723"/>
    </source>
</evidence>
<keyword evidence="4" id="KW-0479">Metal-binding</keyword>
<dbReference type="Pfam" id="PF13923">
    <property type="entry name" value="zf-C3HC4_2"/>
    <property type="match status" value="1"/>
</dbReference>
<dbReference type="Gene3D" id="3.30.40.10">
    <property type="entry name" value="Zinc/RING finger domain, C3HC4 (zinc finger)"/>
    <property type="match status" value="1"/>
</dbReference>
<keyword evidence="14" id="KW-1185">Reference proteome</keyword>
<dbReference type="InterPro" id="IPR001841">
    <property type="entry name" value="Znf_RING"/>
</dbReference>
<evidence type="ECO:0000256" key="2">
    <source>
        <dbReference type="ARBA" id="ARBA00012251"/>
    </source>
</evidence>
<evidence type="ECO:0000256" key="3">
    <source>
        <dbReference type="ARBA" id="ARBA00022679"/>
    </source>
</evidence>
<dbReference type="GO" id="GO:0008270">
    <property type="term" value="F:zinc ion binding"/>
    <property type="evidence" value="ECO:0007669"/>
    <property type="project" value="UniProtKB-KW"/>
</dbReference>
<dbReference type="InterPro" id="IPR002867">
    <property type="entry name" value="IBR_dom"/>
</dbReference>
<evidence type="ECO:0000256" key="9">
    <source>
        <dbReference type="PROSITE-ProRule" id="PRU00175"/>
    </source>
</evidence>
<keyword evidence="3" id="KW-0808">Transferase</keyword>
<dbReference type="InterPro" id="IPR031127">
    <property type="entry name" value="E3_UB_ligase_RBR"/>
</dbReference>
<evidence type="ECO:0000256" key="6">
    <source>
        <dbReference type="ARBA" id="ARBA00022771"/>
    </source>
</evidence>
<dbReference type="InterPro" id="IPR044066">
    <property type="entry name" value="TRIAD_supradom"/>
</dbReference>
<dbReference type="GeneID" id="110233931"/>
<proteinExistence type="predicted"/>
<evidence type="ECO:0000256" key="5">
    <source>
        <dbReference type="ARBA" id="ARBA00022737"/>
    </source>
</evidence>
<dbReference type="EnsemblMetazoa" id="XM_021039263.2">
    <property type="protein sequence ID" value="XP_020894922.1"/>
    <property type="gene ID" value="LOC110233931"/>
</dbReference>
<evidence type="ECO:0000313" key="13">
    <source>
        <dbReference type="EnsemblMetazoa" id="XP_020894922.1"/>
    </source>
</evidence>
<dbReference type="OrthoDB" id="1431934at2759"/>
<keyword evidence="6 9" id="KW-0863">Zinc-finger</keyword>
<keyword evidence="8" id="KW-0862">Zinc</keyword>
<evidence type="ECO:0000313" key="14">
    <source>
        <dbReference type="Proteomes" id="UP000887567"/>
    </source>
</evidence>
<dbReference type="PROSITE" id="PS50089">
    <property type="entry name" value="ZF_RING_2"/>
    <property type="match status" value="1"/>
</dbReference>
<dbReference type="PROSITE" id="PS51873">
    <property type="entry name" value="TRIAD"/>
    <property type="match status" value="1"/>
</dbReference>
<evidence type="ECO:0000259" key="11">
    <source>
        <dbReference type="PROSITE" id="PS50089"/>
    </source>
</evidence>
<dbReference type="SMART" id="SM00184">
    <property type="entry name" value="RING"/>
    <property type="match status" value="2"/>
</dbReference>
<protein>
    <recommendedName>
        <fullName evidence="2">RBR-type E3 ubiquitin transferase</fullName>
        <ecNumber evidence="2">2.3.2.31</ecNumber>
    </recommendedName>
</protein>
<dbReference type="InterPro" id="IPR013083">
    <property type="entry name" value="Znf_RING/FYVE/PHD"/>
</dbReference>
<dbReference type="EC" id="2.3.2.31" evidence="2"/>
<dbReference type="KEGG" id="epa:110233931"/>
<reference evidence="13" key="1">
    <citation type="submission" date="2022-11" db="UniProtKB">
        <authorList>
            <consortium name="EnsemblMetazoa"/>
        </authorList>
    </citation>
    <scope>IDENTIFICATION</scope>
</reference>
<dbReference type="CDD" id="cd20336">
    <property type="entry name" value="Rcat_RBR"/>
    <property type="match status" value="1"/>
</dbReference>
<dbReference type="RefSeq" id="XP_020894922.1">
    <property type="nucleotide sequence ID" value="XM_021039263.2"/>
</dbReference>
<feature type="region of interest" description="Disordered" evidence="10">
    <location>
        <begin position="195"/>
        <end position="217"/>
    </location>
</feature>
<dbReference type="GO" id="GO:0016567">
    <property type="term" value="P:protein ubiquitination"/>
    <property type="evidence" value="ECO:0007669"/>
    <property type="project" value="InterPro"/>
</dbReference>
<keyword evidence="5" id="KW-0677">Repeat</keyword>
<dbReference type="Gene3D" id="1.20.120.1750">
    <property type="match status" value="1"/>
</dbReference>
<evidence type="ECO:0000256" key="7">
    <source>
        <dbReference type="ARBA" id="ARBA00022786"/>
    </source>
</evidence>
<dbReference type="GO" id="GO:0061630">
    <property type="term" value="F:ubiquitin protein ligase activity"/>
    <property type="evidence" value="ECO:0007669"/>
    <property type="project" value="UniProtKB-EC"/>
</dbReference>
<name>A0A913WW14_EXADI</name>
<organism evidence="13 14">
    <name type="scientific">Exaiptasia diaphana</name>
    <name type="common">Tropical sea anemone</name>
    <name type="synonym">Aiptasia pulchella</name>
    <dbReference type="NCBI Taxonomy" id="2652724"/>
    <lineage>
        <taxon>Eukaryota</taxon>
        <taxon>Metazoa</taxon>
        <taxon>Cnidaria</taxon>
        <taxon>Anthozoa</taxon>
        <taxon>Hexacorallia</taxon>
        <taxon>Actiniaria</taxon>
        <taxon>Aiptasiidae</taxon>
        <taxon>Exaiptasia</taxon>
    </lineage>
</organism>
<dbReference type="OMA" id="NGHINEC"/>
<dbReference type="SUPFAM" id="SSF57850">
    <property type="entry name" value="RING/U-box"/>
    <property type="match status" value="3"/>
</dbReference>
<evidence type="ECO:0000256" key="1">
    <source>
        <dbReference type="ARBA" id="ARBA00001798"/>
    </source>
</evidence>
<dbReference type="Pfam" id="PF22191">
    <property type="entry name" value="IBR_1"/>
    <property type="match status" value="1"/>
</dbReference>